<dbReference type="PANTHER" id="PTHR37691:SF1">
    <property type="entry name" value="BLR3518 PROTEIN"/>
    <property type="match status" value="1"/>
</dbReference>
<evidence type="ECO:0000313" key="2">
    <source>
        <dbReference type="Proteomes" id="UP000189462"/>
    </source>
</evidence>
<protein>
    <submittedName>
        <fullName evidence="1">Uncharacterized protein</fullName>
    </submittedName>
</protein>
<organism evidence="1 2">
    <name type="scientific">Thioalkalivibrio denitrificans</name>
    <dbReference type="NCBI Taxonomy" id="108003"/>
    <lineage>
        <taxon>Bacteria</taxon>
        <taxon>Pseudomonadati</taxon>
        <taxon>Pseudomonadota</taxon>
        <taxon>Gammaproteobacteria</taxon>
        <taxon>Chromatiales</taxon>
        <taxon>Ectothiorhodospiraceae</taxon>
        <taxon>Thioalkalivibrio</taxon>
    </lineage>
</organism>
<reference evidence="1 2" key="1">
    <citation type="submission" date="2017-02" db="EMBL/GenBank/DDBJ databases">
        <title>Genomic diversity within the haloalkaliphilic genus Thioalkalivibrio.</title>
        <authorList>
            <person name="Ahn A.-C."/>
            <person name="Meier-Kolthoff J."/>
            <person name="Overmars L."/>
            <person name="Richter M."/>
            <person name="Woyke T."/>
            <person name="Sorokin D.Y."/>
            <person name="Muyzer G."/>
        </authorList>
    </citation>
    <scope>NUCLEOTIDE SEQUENCE [LARGE SCALE GENOMIC DNA]</scope>
    <source>
        <strain evidence="1 2">ALJD</strain>
    </source>
</reference>
<dbReference type="PANTHER" id="PTHR37691">
    <property type="entry name" value="BLR3518 PROTEIN"/>
    <property type="match status" value="1"/>
</dbReference>
<dbReference type="EMBL" id="MVBK01000042">
    <property type="protein sequence ID" value="OOG24925.1"/>
    <property type="molecule type" value="Genomic_DNA"/>
</dbReference>
<dbReference type="AlphaFoldDB" id="A0A1V3NIP7"/>
<dbReference type="Gene3D" id="3.40.1260.10">
    <property type="entry name" value="DsrEFH-like"/>
    <property type="match status" value="1"/>
</dbReference>
<comment type="caution">
    <text evidence="1">The sequence shown here is derived from an EMBL/GenBank/DDBJ whole genome shotgun (WGS) entry which is preliminary data.</text>
</comment>
<dbReference type="InterPro" id="IPR003787">
    <property type="entry name" value="Sulphur_relay_DsrE/F-like"/>
</dbReference>
<gene>
    <name evidence="1" type="ORF">B1C78_07575</name>
</gene>
<proteinExistence type="predicted"/>
<sequence length="181" mass="20191">MSFSPIARVYAAGPSLRFSRGIALLSTLLLAACLSLWPAGDARAFGDEAKVVYHVDFASPDRVSAMITNIFNMTTHYQNELRDYDVRVVFLAHGIRFVTDEPMEGTPFAADAELEERRENLRSRLLGLVTNQGVKLELCDITRQAVGLTPEQIYEAVEPVPSGVVRIVELQDEGFRYLKVE</sequence>
<evidence type="ECO:0000313" key="1">
    <source>
        <dbReference type="EMBL" id="OOG24925.1"/>
    </source>
</evidence>
<dbReference type="Proteomes" id="UP000189462">
    <property type="component" value="Unassembled WGS sequence"/>
</dbReference>
<keyword evidence="2" id="KW-1185">Reference proteome</keyword>
<dbReference type="InterPro" id="IPR027396">
    <property type="entry name" value="DsrEFH-like"/>
</dbReference>
<accession>A0A1V3NIP7</accession>
<dbReference type="STRING" id="108003.B1C78_07575"/>
<name>A0A1V3NIP7_9GAMM</name>
<dbReference type="OrthoDB" id="8776505at2"/>
<dbReference type="RefSeq" id="WP_077278548.1">
    <property type="nucleotide sequence ID" value="NZ_MVBK01000042.1"/>
</dbReference>
<dbReference type="SUPFAM" id="SSF75169">
    <property type="entry name" value="DsrEFH-like"/>
    <property type="match status" value="1"/>
</dbReference>
<dbReference type="Pfam" id="PF02635">
    <property type="entry name" value="DsrE"/>
    <property type="match status" value="1"/>
</dbReference>